<dbReference type="PANTHER" id="PTHR22916">
    <property type="entry name" value="GLYCOSYLTRANSFERASE"/>
    <property type="match status" value="1"/>
</dbReference>
<dbReference type="PANTHER" id="PTHR22916:SF3">
    <property type="entry name" value="UDP-GLCNAC:BETAGAL BETA-1,3-N-ACETYLGLUCOSAMINYLTRANSFERASE-LIKE PROTEIN 1"/>
    <property type="match status" value="1"/>
</dbReference>
<evidence type="ECO:0000259" key="1">
    <source>
        <dbReference type="Pfam" id="PF00535"/>
    </source>
</evidence>
<dbReference type="Pfam" id="PF00535">
    <property type="entry name" value="Glycos_transf_2"/>
    <property type="match status" value="1"/>
</dbReference>
<evidence type="ECO:0000313" key="2">
    <source>
        <dbReference type="EMBL" id="KGN87034.1"/>
    </source>
</evidence>
<dbReference type="InterPro" id="IPR029044">
    <property type="entry name" value="Nucleotide-diphossugar_trans"/>
</dbReference>
<dbReference type="GeneID" id="57238860"/>
<organism evidence="2 3">
    <name type="scientific">Porphyromonas gulae</name>
    <dbReference type="NCBI Taxonomy" id="111105"/>
    <lineage>
        <taxon>Bacteria</taxon>
        <taxon>Pseudomonadati</taxon>
        <taxon>Bacteroidota</taxon>
        <taxon>Bacteroidia</taxon>
        <taxon>Bacteroidales</taxon>
        <taxon>Porphyromonadaceae</taxon>
        <taxon>Porphyromonas</taxon>
    </lineage>
</organism>
<gene>
    <name evidence="2" type="ORF">HR08_02750</name>
</gene>
<dbReference type="InterPro" id="IPR001173">
    <property type="entry name" value="Glyco_trans_2-like"/>
</dbReference>
<dbReference type="EMBL" id="JRAI01000018">
    <property type="protein sequence ID" value="KGN87034.1"/>
    <property type="molecule type" value="Genomic_DNA"/>
</dbReference>
<dbReference type="Proteomes" id="UP000030130">
    <property type="component" value="Unassembled WGS sequence"/>
</dbReference>
<feature type="domain" description="Glycosyltransferase 2-like" evidence="1">
    <location>
        <begin position="7"/>
        <end position="161"/>
    </location>
</feature>
<reference evidence="2 3" key="1">
    <citation type="submission" date="2014-08" db="EMBL/GenBank/DDBJ databases">
        <title>Porphyromonas gulae strain:COT-052_OH1451 Genome sequencing.</title>
        <authorList>
            <person name="Wallis C."/>
            <person name="Deusch O."/>
            <person name="O'Flynn C."/>
            <person name="Davis I."/>
            <person name="Jospin G."/>
            <person name="Darling A.E."/>
            <person name="Coil D.A."/>
            <person name="Alexiev A."/>
            <person name="Horsfall A."/>
            <person name="Kirkwood N."/>
            <person name="Harris S."/>
            <person name="Eisen J.A."/>
        </authorList>
    </citation>
    <scope>NUCLEOTIDE SEQUENCE [LARGE SCALE GENOMIC DNA]</scope>
    <source>
        <strain evidence="3">COT-052 OH1451</strain>
    </source>
</reference>
<dbReference type="RefSeq" id="WP_039417847.1">
    <property type="nucleotide sequence ID" value="NZ_JRAI01000018.1"/>
</dbReference>
<dbReference type="AlphaFoldDB" id="A0A099X0L9"/>
<dbReference type="STRING" id="111105.HR09_02650"/>
<proteinExistence type="predicted"/>
<evidence type="ECO:0000313" key="3">
    <source>
        <dbReference type="Proteomes" id="UP000030130"/>
    </source>
</evidence>
<dbReference type="CDD" id="cd00761">
    <property type="entry name" value="Glyco_tranf_GTA_type"/>
    <property type="match status" value="1"/>
</dbReference>
<dbReference type="GO" id="GO:0016758">
    <property type="term" value="F:hexosyltransferase activity"/>
    <property type="evidence" value="ECO:0007669"/>
    <property type="project" value="UniProtKB-ARBA"/>
</dbReference>
<dbReference type="SUPFAM" id="SSF53448">
    <property type="entry name" value="Nucleotide-diphospho-sugar transferases"/>
    <property type="match status" value="1"/>
</dbReference>
<dbReference type="eggNOG" id="COG1215">
    <property type="taxonomic scope" value="Bacteria"/>
</dbReference>
<protein>
    <submittedName>
        <fullName evidence="2">Capsular biosynthesis protein CpsI</fullName>
    </submittedName>
</protein>
<accession>A0A099X0L9</accession>
<sequence length="271" mass="31032">MKSPFFSVVIPLYNKEETISETIHSVLSQTFDNFEVIVVNDGSRDNGPSVVGKIQDPRIIMVHQENAGVSAARNKGVERALGKYIAFLDGDDKWKNNHLEELYILITEYSGQASVFVTNFVRRFPDGEVYVNRRDIKKGIVRNYFKATIKANVIHTSCVCIEKKVLLSIQGFNVNYSMGEDLDLWYRLARKYSVAYTPAITSIYEIGTPNNSCRQPVNYKKDAAQEAMKGVSWNIYDIGLSAKRYVYFLIKRAIKYKPHVRKPRNHNSMIK</sequence>
<dbReference type="Gene3D" id="3.90.550.10">
    <property type="entry name" value="Spore Coat Polysaccharide Biosynthesis Protein SpsA, Chain A"/>
    <property type="match status" value="1"/>
</dbReference>
<name>A0A099X0L9_9PORP</name>
<comment type="caution">
    <text evidence="2">The sequence shown here is derived from an EMBL/GenBank/DDBJ whole genome shotgun (WGS) entry which is preliminary data.</text>
</comment>